<feature type="compositionally biased region" description="Basic and acidic residues" evidence="8">
    <location>
        <begin position="200"/>
        <end position="212"/>
    </location>
</feature>
<keyword evidence="5" id="KW-0862">Zinc</keyword>
<evidence type="ECO:0000313" key="10">
    <source>
        <dbReference type="EMBL" id="KAK3778762.1"/>
    </source>
</evidence>
<dbReference type="PROSITE" id="PS00028">
    <property type="entry name" value="ZINC_FINGER_C2H2_1"/>
    <property type="match status" value="8"/>
</dbReference>
<keyword evidence="4 7" id="KW-0863">Zinc-finger</keyword>
<feature type="domain" description="C2H2-type" evidence="9">
    <location>
        <begin position="430"/>
        <end position="457"/>
    </location>
</feature>
<feature type="compositionally biased region" description="Basic residues" evidence="8">
    <location>
        <begin position="181"/>
        <end position="194"/>
    </location>
</feature>
<dbReference type="Pfam" id="PF13912">
    <property type="entry name" value="zf-C2H2_6"/>
    <property type="match status" value="1"/>
</dbReference>
<evidence type="ECO:0000256" key="6">
    <source>
        <dbReference type="ARBA" id="ARBA00023242"/>
    </source>
</evidence>
<feature type="region of interest" description="Disordered" evidence="8">
    <location>
        <begin position="730"/>
        <end position="761"/>
    </location>
</feature>
<comment type="caution">
    <text evidence="10">The sequence shown here is derived from an EMBL/GenBank/DDBJ whole genome shotgun (WGS) entry which is preliminary data.</text>
</comment>
<feature type="compositionally biased region" description="Low complexity" evidence="8">
    <location>
        <begin position="731"/>
        <end position="761"/>
    </location>
</feature>
<feature type="region of interest" description="Disordered" evidence="8">
    <location>
        <begin position="951"/>
        <end position="979"/>
    </location>
</feature>
<gene>
    <name evidence="10" type="ORF">RRG08_013033</name>
</gene>
<dbReference type="EMBL" id="JAWDGP010002895">
    <property type="protein sequence ID" value="KAK3778762.1"/>
    <property type="molecule type" value="Genomic_DNA"/>
</dbReference>
<reference evidence="10" key="1">
    <citation type="journal article" date="2023" name="G3 (Bethesda)">
        <title>A reference genome for the long-term kleptoplast-retaining sea slug Elysia crispata morphotype clarki.</title>
        <authorList>
            <person name="Eastman K.E."/>
            <person name="Pendleton A.L."/>
            <person name="Shaikh M.A."/>
            <person name="Suttiyut T."/>
            <person name="Ogas R."/>
            <person name="Tomko P."/>
            <person name="Gavelis G."/>
            <person name="Widhalm J.R."/>
            <person name="Wisecaver J.H."/>
        </authorList>
    </citation>
    <scope>NUCLEOTIDE SEQUENCE</scope>
    <source>
        <strain evidence="10">ECLA1</strain>
    </source>
</reference>
<evidence type="ECO:0000256" key="2">
    <source>
        <dbReference type="ARBA" id="ARBA00022723"/>
    </source>
</evidence>
<evidence type="ECO:0000256" key="8">
    <source>
        <dbReference type="SAM" id="MobiDB-lite"/>
    </source>
</evidence>
<organism evidence="10 11">
    <name type="scientific">Elysia crispata</name>
    <name type="common">lettuce slug</name>
    <dbReference type="NCBI Taxonomy" id="231223"/>
    <lineage>
        <taxon>Eukaryota</taxon>
        <taxon>Metazoa</taxon>
        <taxon>Spiralia</taxon>
        <taxon>Lophotrochozoa</taxon>
        <taxon>Mollusca</taxon>
        <taxon>Gastropoda</taxon>
        <taxon>Heterobranchia</taxon>
        <taxon>Euthyneura</taxon>
        <taxon>Panpulmonata</taxon>
        <taxon>Sacoglossa</taxon>
        <taxon>Placobranchoidea</taxon>
        <taxon>Plakobranchidae</taxon>
        <taxon>Elysia</taxon>
    </lineage>
</organism>
<evidence type="ECO:0000259" key="9">
    <source>
        <dbReference type="PROSITE" id="PS50157"/>
    </source>
</evidence>
<name>A0AAE1A0N5_9GAST</name>
<keyword evidence="2" id="KW-0479">Metal-binding</keyword>
<dbReference type="SMART" id="SM00355">
    <property type="entry name" value="ZnF_C2H2"/>
    <property type="match status" value="9"/>
</dbReference>
<dbReference type="FunFam" id="3.30.160.60:FF:000624">
    <property type="entry name" value="zinc finger protein 697"/>
    <property type="match status" value="1"/>
</dbReference>
<feature type="compositionally biased region" description="Basic residues" evidence="8">
    <location>
        <begin position="77"/>
        <end position="91"/>
    </location>
</feature>
<dbReference type="InterPro" id="IPR036236">
    <property type="entry name" value="Znf_C2H2_sf"/>
</dbReference>
<protein>
    <recommendedName>
        <fullName evidence="9">C2H2-type domain-containing protein</fullName>
    </recommendedName>
</protein>
<feature type="region of interest" description="Disordered" evidence="8">
    <location>
        <begin position="72"/>
        <end position="93"/>
    </location>
</feature>
<dbReference type="InterPro" id="IPR013087">
    <property type="entry name" value="Znf_C2H2_type"/>
</dbReference>
<proteinExistence type="predicted"/>
<feature type="domain" description="C2H2-type" evidence="9">
    <location>
        <begin position="458"/>
        <end position="486"/>
    </location>
</feature>
<dbReference type="PROSITE" id="PS50157">
    <property type="entry name" value="ZINC_FINGER_C2H2_2"/>
    <property type="match status" value="8"/>
</dbReference>
<accession>A0AAE1A0N5</accession>
<dbReference type="PANTHER" id="PTHR24406">
    <property type="entry name" value="TRANSCRIPTIONAL REPRESSOR CTCFL-RELATED"/>
    <property type="match status" value="1"/>
</dbReference>
<dbReference type="Gene3D" id="3.30.160.60">
    <property type="entry name" value="Classic Zinc Finger"/>
    <property type="match status" value="7"/>
</dbReference>
<evidence type="ECO:0000256" key="4">
    <source>
        <dbReference type="ARBA" id="ARBA00022771"/>
    </source>
</evidence>
<feature type="domain" description="C2H2-type" evidence="9">
    <location>
        <begin position="316"/>
        <end position="344"/>
    </location>
</feature>
<evidence type="ECO:0000313" key="11">
    <source>
        <dbReference type="Proteomes" id="UP001283361"/>
    </source>
</evidence>
<dbReference type="FunFam" id="3.30.160.60:FF:000100">
    <property type="entry name" value="Zinc finger 45-like"/>
    <property type="match status" value="1"/>
</dbReference>
<sequence length="1026" mass="114575">MKRICEDAGVSVVHENMEGVSPFVNYRLKGFWLNMEKAYKHLVTSLSMYGSRLPSENPIETSSFLEASGVLKSVQSKSKRSRPRKSTKQTKKIAVEPKGKIQNSLHPADRCELITNASNELKLEGAQHIDTVGLKSVDVNRHEDEGEVENTEIGNDADVDPEVSAKNVEDSENDMGNSTKRPTRRRISGRKRKCAPPFNLKDEKTPESEAPSHRKRGRPKIYDDGEVREFPCSECSFVASTKSKLNSHRVKVHEAAPITCDLCSKVFLSKSYMLRHRASHTEPQHCCDICGKMYKIKKAMLEHRKTHDVAYEKPKVRCEQCSKTFCNRYILECHIRDIHMGQKKSYLCATCGKSFTTRHSLTEHTNAHTGVKPHVCEICGKSFSYESALRDHRFTHAESKHFWCKHCQKGFSQRSGLKMHMRIHRQQKMFVCAECGRGFTQKQALQRHERVHKGEKPFVCKHCGRLFTDASIIRRHLILVHKINKDAKAWREDIVCTVKPQNDYQVQKISEEEDEKEAERAKNELFVKAVGGAHSRGSNKGPSRAFCRTYPRRVALLDDQGNVIAPPEIPQQALVGKLKQVGDIERKENDTVSISVQSNQIIMAPEATDADLRIGAHVLSQRYVEPSQWEPITEHLVARNDNGGSSNDNGVPTPNNQINPIEHTILDKSGQHNQEHLHDSFHKLIKYEMPSGVVTLPGGGVVVGLGDAGISQSNTNYPTRAALVAPNTFLQHQQQQHEQQQPQKQQSQMGETLSSSSPLSFSTSSAQTIVSQASFDNMNQQPGHVSNVLAPSHIQYFEGRSTGTKNIATWPPMLYYSQLASQFGMSLNTEYSYGSGIVTSSSSPLTGVQICGQPSPPLHQSTGSAATTFILQAPSLPELEQIVGMKGNQDTQHGTVLHLDACDDHQQSEQHATELAITLQQTDTTADIQERHLGSVPVADELILLQQNLHHEQHHNQHQQEASSTMLIGQRPSRHQQHQLQDVDLVQQLASAQSIPADQNNILVRALDSASGHDSPGMHMPSGEES</sequence>
<keyword evidence="6" id="KW-0539">Nucleus</keyword>
<feature type="domain" description="C2H2-type" evidence="9">
    <location>
        <begin position="374"/>
        <end position="401"/>
    </location>
</feature>
<evidence type="ECO:0000256" key="5">
    <source>
        <dbReference type="ARBA" id="ARBA00022833"/>
    </source>
</evidence>
<dbReference type="GO" id="GO:0005634">
    <property type="term" value="C:nucleus"/>
    <property type="evidence" value="ECO:0007669"/>
    <property type="project" value="UniProtKB-SubCell"/>
</dbReference>
<feature type="domain" description="C2H2-type" evidence="9">
    <location>
        <begin position="285"/>
        <end position="307"/>
    </location>
</feature>
<comment type="subcellular location">
    <subcellularLocation>
        <location evidence="1">Nucleus</location>
    </subcellularLocation>
</comment>
<evidence type="ECO:0000256" key="1">
    <source>
        <dbReference type="ARBA" id="ARBA00004123"/>
    </source>
</evidence>
<evidence type="ECO:0000256" key="7">
    <source>
        <dbReference type="PROSITE-ProRule" id="PRU00042"/>
    </source>
</evidence>
<keyword evidence="3" id="KW-0677">Repeat</keyword>
<feature type="region of interest" description="Disordered" evidence="8">
    <location>
        <begin position="143"/>
        <end position="220"/>
    </location>
</feature>
<keyword evidence="11" id="KW-1185">Reference proteome</keyword>
<dbReference type="SUPFAM" id="SSF57667">
    <property type="entry name" value="beta-beta-alpha zinc fingers"/>
    <property type="match status" value="5"/>
</dbReference>
<feature type="domain" description="C2H2-type" evidence="9">
    <location>
        <begin position="258"/>
        <end position="285"/>
    </location>
</feature>
<feature type="domain" description="C2H2-type" evidence="9">
    <location>
        <begin position="402"/>
        <end position="429"/>
    </location>
</feature>
<evidence type="ECO:0000256" key="3">
    <source>
        <dbReference type="ARBA" id="ARBA00022737"/>
    </source>
</evidence>
<feature type="domain" description="C2H2-type" evidence="9">
    <location>
        <begin position="346"/>
        <end position="373"/>
    </location>
</feature>
<dbReference type="FunFam" id="3.30.160.60:FF:000478">
    <property type="entry name" value="Zinc finger protein 133"/>
    <property type="match status" value="1"/>
</dbReference>
<dbReference type="Pfam" id="PF00096">
    <property type="entry name" value="zf-C2H2"/>
    <property type="match status" value="4"/>
</dbReference>
<dbReference type="InterPro" id="IPR050888">
    <property type="entry name" value="ZnF_C2H2-type_TF"/>
</dbReference>
<dbReference type="Proteomes" id="UP001283361">
    <property type="component" value="Unassembled WGS sequence"/>
</dbReference>
<feature type="compositionally biased region" description="Acidic residues" evidence="8">
    <location>
        <begin position="145"/>
        <end position="161"/>
    </location>
</feature>
<dbReference type="AlphaFoldDB" id="A0AAE1A0N5"/>
<dbReference type="GO" id="GO:0008270">
    <property type="term" value="F:zinc ion binding"/>
    <property type="evidence" value="ECO:0007669"/>
    <property type="project" value="UniProtKB-KW"/>
</dbReference>